<evidence type="ECO:0000256" key="1">
    <source>
        <dbReference type="ARBA" id="ARBA00004245"/>
    </source>
</evidence>
<dbReference type="GO" id="GO:0051642">
    <property type="term" value="P:centrosome localization"/>
    <property type="evidence" value="ECO:0007669"/>
    <property type="project" value="TreeGrafter"/>
</dbReference>
<evidence type="ECO:0000256" key="6">
    <source>
        <dbReference type="ARBA" id="ARBA00023212"/>
    </source>
</evidence>
<evidence type="ECO:0000313" key="11">
    <source>
        <dbReference type="Proteomes" id="UP000076632"/>
    </source>
</evidence>
<dbReference type="EMBL" id="KV407460">
    <property type="protein sequence ID" value="KZF21704.1"/>
    <property type="molecule type" value="Genomic_DNA"/>
</dbReference>
<feature type="region of interest" description="Disordered" evidence="8">
    <location>
        <begin position="209"/>
        <end position="311"/>
    </location>
</feature>
<dbReference type="GO" id="GO:0008017">
    <property type="term" value="F:microtubule binding"/>
    <property type="evidence" value="ECO:0007669"/>
    <property type="project" value="InterPro"/>
</dbReference>
<evidence type="ECO:0000256" key="7">
    <source>
        <dbReference type="SAM" id="Coils"/>
    </source>
</evidence>
<dbReference type="InterPro" id="IPR006964">
    <property type="entry name" value="NUDE_dom"/>
</dbReference>
<accession>A0A165G3Q1</accession>
<name>A0A165G3Q1_XYLHT</name>
<gene>
    <name evidence="10" type="ORF">L228DRAFT_269161</name>
</gene>
<dbReference type="OMA" id="NMAIERS"/>
<evidence type="ECO:0000256" key="5">
    <source>
        <dbReference type="ARBA" id="ARBA00023054"/>
    </source>
</evidence>
<dbReference type="GO" id="GO:0047496">
    <property type="term" value="P:vesicle transport along microtubule"/>
    <property type="evidence" value="ECO:0007669"/>
    <property type="project" value="TreeGrafter"/>
</dbReference>
<dbReference type="PANTHER" id="PTHR10921">
    <property type="entry name" value="NUCLEAR DISTRIBUTION PROTEIN NUDE HOMOLOG 1"/>
    <property type="match status" value="1"/>
</dbReference>
<keyword evidence="6" id="KW-0206">Cytoskeleton</keyword>
<evidence type="ECO:0000256" key="3">
    <source>
        <dbReference type="ARBA" id="ARBA00022490"/>
    </source>
</evidence>
<dbReference type="GO" id="GO:0000132">
    <property type="term" value="P:establishment of mitotic spindle orientation"/>
    <property type="evidence" value="ECO:0007669"/>
    <property type="project" value="TreeGrafter"/>
</dbReference>
<feature type="compositionally biased region" description="Polar residues" evidence="8">
    <location>
        <begin position="368"/>
        <end position="386"/>
    </location>
</feature>
<evidence type="ECO:0000256" key="4">
    <source>
        <dbReference type="ARBA" id="ARBA00022701"/>
    </source>
</evidence>
<dbReference type="GO" id="GO:0007020">
    <property type="term" value="P:microtubule nucleation"/>
    <property type="evidence" value="ECO:0007669"/>
    <property type="project" value="TreeGrafter"/>
</dbReference>
<evidence type="ECO:0000256" key="2">
    <source>
        <dbReference type="ARBA" id="ARBA00007429"/>
    </source>
</evidence>
<dbReference type="AlphaFoldDB" id="A0A165G3Q1"/>
<dbReference type="GeneID" id="28900377"/>
<feature type="compositionally biased region" description="Low complexity" evidence="8">
    <location>
        <begin position="212"/>
        <end position="246"/>
    </location>
</feature>
<organism evidence="10 11">
    <name type="scientific">Xylona heveae (strain CBS 132557 / TC161)</name>
    <dbReference type="NCBI Taxonomy" id="1328760"/>
    <lineage>
        <taxon>Eukaryota</taxon>
        <taxon>Fungi</taxon>
        <taxon>Dikarya</taxon>
        <taxon>Ascomycota</taxon>
        <taxon>Pezizomycotina</taxon>
        <taxon>Xylonomycetes</taxon>
        <taxon>Xylonales</taxon>
        <taxon>Xylonaceae</taxon>
        <taxon>Xylona</taxon>
    </lineage>
</organism>
<evidence type="ECO:0000259" key="9">
    <source>
        <dbReference type="Pfam" id="PF04880"/>
    </source>
</evidence>
<dbReference type="RefSeq" id="XP_018187259.1">
    <property type="nucleotide sequence ID" value="XM_018335240.1"/>
</dbReference>
<evidence type="ECO:0000256" key="8">
    <source>
        <dbReference type="SAM" id="MobiDB-lite"/>
    </source>
</evidence>
<dbReference type="GO" id="GO:0005871">
    <property type="term" value="C:kinesin complex"/>
    <property type="evidence" value="ECO:0007669"/>
    <property type="project" value="TreeGrafter"/>
</dbReference>
<keyword evidence="5 7" id="KW-0175">Coiled coil</keyword>
<keyword evidence="3" id="KW-0963">Cytoplasm</keyword>
<dbReference type="OrthoDB" id="5877028at2759"/>
<keyword evidence="11" id="KW-1185">Reference proteome</keyword>
<dbReference type="PANTHER" id="PTHR10921:SF1">
    <property type="entry name" value="NUCLEAR DISTRIBUTION PROTEIN NUDE HOMOLOG"/>
    <property type="match status" value="1"/>
</dbReference>
<feature type="domain" description="NUDE" evidence="9">
    <location>
        <begin position="134"/>
        <end position="260"/>
    </location>
</feature>
<evidence type="ECO:0000313" key="10">
    <source>
        <dbReference type="EMBL" id="KZF21704.1"/>
    </source>
</evidence>
<feature type="compositionally biased region" description="Basic and acidic residues" evidence="8">
    <location>
        <begin position="266"/>
        <end position="279"/>
    </location>
</feature>
<dbReference type="Pfam" id="PF04880">
    <property type="entry name" value="NUDE_C"/>
    <property type="match status" value="1"/>
</dbReference>
<dbReference type="STRING" id="1328760.A0A165G3Q1"/>
<comment type="similarity">
    <text evidence="2">Belongs to the nudE family.</text>
</comment>
<feature type="region of interest" description="Disordered" evidence="8">
    <location>
        <begin position="346"/>
        <end position="589"/>
    </location>
</feature>
<dbReference type="GO" id="GO:0007059">
    <property type="term" value="P:chromosome segregation"/>
    <property type="evidence" value="ECO:0007669"/>
    <property type="project" value="TreeGrafter"/>
</dbReference>
<comment type="subcellular location">
    <subcellularLocation>
        <location evidence="1">Cytoplasm</location>
        <location evidence="1">Cytoskeleton</location>
    </subcellularLocation>
</comment>
<feature type="compositionally biased region" description="Low complexity" evidence="8">
    <location>
        <begin position="298"/>
        <end position="309"/>
    </location>
</feature>
<dbReference type="Gene3D" id="6.10.250.1080">
    <property type="match status" value="1"/>
</dbReference>
<feature type="coiled-coil region" evidence="7">
    <location>
        <begin position="121"/>
        <end position="197"/>
    </location>
</feature>
<keyword evidence="4" id="KW-0493">Microtubule</keyword>
<reference evidence="10 11" key="1">
    <citation type="journal article" date="2016" name="Fungal Biol.">
        <title>The genome of Xylona heveae provides a window into fungal endophytism.</title>
        <authorList>
            <person name="Gazis R."/>
            <person name="Kuo A."/>
            <person name="Riley R."/>
            <person name="LaButti K."/>
            <person name="Lipzen A."/>
            <person name="Lin J."/>
            <person name="Amirebrahimi M."/>
            <person name="Hesse C.N."/>
            <person name="Spatafora J.W."/>
            <person name="Henrissat B."/>
            <person name="Hainaut M."/>
            <person name="Grigoriev I.V."/>
            <person name="Hibbett D.S."/>
        </authorList>
    </citation>
    <scope>NUCLEOTIDE SEQUENCE [LARGE SCALE GENOMIC DNA]</scope>
    <source>
        <strain evidence="10 11">TC161</strain>
    </source>
</reference>
<protein>
    <recommendedName>
        <fullName evidence="9">NUDE domain-containing protein</fullName>
    </recommendedName>
</protein>
<feature type="compositionally biased region" description="Low complexity" evidence="8">
    <location>
        <begin position="429"/>
        <end position="452"/>
    </location>
</feature>
<proteinExistence type="inferred from homology"/>
<feature type="compositionally biased region" description="Polar residues" evidence="8">
    <location>
        <begin position="410"/>
        <end position="424"/>
    </location>
</feature>
<dbReference type="InParanoid" id="A0A165G3Q1"/>
<dbReference type="InterPro" id="IPR033494">
    <property type="entry name" value="NUDE"/>
</dbReference>
<feature type="coiled-coil region" evidence="7">
    <location>
        <begin position="22"/>
        <end position="67"/>
    </location>
</feature>
<dbReference type="GO" id="GO:0000776">
    <property type="term" value="C:kinetochore"/>
    <property type="evidence" value="ECO:0007669"/>
    <property type="project" value="TreeGrafter"/>
</dbReference>
<dbReference type="GO" id="GO:0005874">
    <property type="term" value="C:microtubule"/>
    <property type="evidence" value="ECO:0007669"/>
    <property type="project" value="UniProtKB-KW"/>
</dbReference>
<sequence length="589" mass="63499">MTLDKEPPSSPAPAFSSTDQALSYYKSQYEQLEAELSEFQTSSRELEAELEKDIEASEKRERQLREKVESLGYEAEEWKAKYKQSKSEGNAAQNALQKEITSLRDTNRTIQLRLRDIEVANDDFERQARNTTSSLEDLESKYNMAIERGVLLEEEVKTGEQERESLRIETQRLRDELSDLRIEAEITQEKLRHSEAAIERQRLQKIPILPVAPRSPTSEASPRSSASLSIATPPAGESSSSTVSGTPSPPSPVSEASVNVGTQSGKIDKNEGSIGEHAKPRSMHPVPAKGRSSIGRLGPTSGSTYTPSTARQLRSARMHDLEPVGLPHSSSLHQIRGLIGKMQKLEQRVHSVRSKLPAPANTPPRGSPRSNSALGHNYVPSTVTVRSNKKRLGGSNASTISPLRDFTEPSPLSTRRVSRFSATAGSAAASEPGSISSRPSSRASLSARGSVSQLGRPPSRTSLTGARTPLGYYSHGAMNDGRRPRSSVSGSYAGFHGHGHSMSVSSIDERDDLSTPTPRRLVGVKPEPGSGIPTPSGLPRRQSGGGPGYGASGIPMTPGARRASSSLGHRTTDVHSQHGTRLSGVGETY</sequence>
<dbReference type="Proteomes" id="UP000076632">
    <property type="component" value="Unassembled WGS sequence"/>
</dbReference>